<evidence type="ECO:0000313" key="1">
    <source>
        <dbReference type="EMBL" id="GFS17663.1"/>
    </source>
</evidence>
<dbReference type="Proteomes" id="UP000762676">
    <property type="component" value="Unassembled WGS sequence"/>
</dbReference>
<comment type="caution">
    <text evidence="1">The sequence shown here is derived from an EMBL/GenBank/DDBJ whole genome shotgun (WGS) entry which is preliminary data.</text>
</comment>
<keyword evidence="2" id="KW-1185">Reference proteome</keyword>
<accession>A0AAV4J7L0</accession>
<evidence type="ECO:0000313" key="2">
    <source>
        <dbReference type="Proteomes" id="UP000762676"/>
    </source>
</evidence>
<gene>
    <name evidence="1" type="ORF">ElyMa_006827400</name>
</gene>
<dbReference type="AlphaFoldDB" id="A0AAV4J7L0"/>
<dbReference type="PANTHER" id="PTHR34415">
    <property type="entry name" value="INTEGRASE CATALYTIC DOMAIN-CONTAINING PROTEIN"/>
    <property type="match status" value="1"/>
</dbReference>
<reference evidence="1 2" key="1">
    <citation type="journal article" date="2021" name="Elife">
        <title>Chloroplast acquisition without the gene transfer in kleptoplastic sea slugs, Plakobranchus ocellatus.</title>
        <authorList>
            <person name="Maeda T."/>
            <person name="Takahashi S."/>
            <person name="Yoshida T."/>
            <person name="Shimamura S."/>
            <person name="Takaki Y."/>
            <person name="Nagai Y."/>
            <person name="Toyoda A."/>
            <person name="Suzuki Y."/>
            <person name="Arimoto A."/>
            <person name="Ishii H."/>
            <person name="Satoh N."/>
            <person name="Nishiyama T."/>
            <person name="Hasebe M."/>
            <person name="Maruyama T."/>
            <person name="Minagawa J."/>
            <person name="Obokata J."/>
            <person name="Shigenobu S."/>
        </authorList>
    </citation>
    <scope>NUCLEOTIDE SEQUENCE [LARGE SCALE GENOMIC DNA]</scope>
</reference>
<sequence>MLPGHTKPAPDRCFGLLKKKFRTNHVSSLQEMADYISASTRPDINLAQLVGDENCRVFVPTYDWRQFFKGLVRPRKGLQHFHFNQEPPACCTAQPKDHNKFRSCTERRTSAHYGGLRSTPDAALETAKNKESLDIGRMMHTLVARERYLRMENGNAHKAPMENFESVPHRLKKSCK</sequence>
<dbReference type="EMBL" id="BMAT01013665">
    <property type="protein sequence ID" value="GFS17663.1"/>
    <property type="molecule type" value="Genomic_DNA"/>
</dbReference>
<protein>
    <submittedName>
        <fullName evidence="1">Uncharacterized protein</fullName>
    </submittedName>
</protein>
<proteinExistence type="predicted"/>
<name>A0AAV4J7L0_9GAST</name>
<dbReference type="PANTHER" id="PTHR34415:SF1">
    <property type="entry name" value="INTEGRASE CATALYTIC DOMAIN-CONTAINING PROTEIN"/>
    <property type="match status" value="1"/>
</dbReference>
<organism evidence="1 2">
    <name type="scientific">Elysia marginata</name>
    <dbReference type="NCBI Taxonomy" id="1093978"/>
    <lineage>
        <taxon>Eukaryota</taxon>
        <taxon>Metazoa</taxon>
        <taxon>Spiralia</taxon>
        <taxon>Lophotrochozoa</taxon>
        <taxon>Mollusca</taxon>
        <taxon>Gastropoda</taxon>
        <taxon>Heterobranchia</taxon>
        <taxon>Euthyneura</taxon>
        <taxon>Panpulmonata</taxon>
        <taxon>Sacoglossa</taxon>
        <taxon>Placobranchoidea</taxon>
        <taxon>Plakobranchidae</taxon>
        <taxon>Elysia</taxon>
    </lineage>
</organism>